<dbReference type="InterPro" id="IPR036869">
    <property type="entry name" value="J_dom_sf"/>
</dbReference>
<dbReference type="SUPFAM" id="SSF46565">
    <property type="entry name" value="Chaperone J-domain"/>
    <property type="match status" value="1"/>
</dbReference>
<proteinExistence type="predicted"/>
<evidence type="ECO:0000313" key="4">
    <source>
        <dbReference type="Proteomes" id="UP001516023"/>
    </source>
</evidence>
<evidence type="ECO:0000259" key="2">
    <source>
        <dbReference type="PROSITE" id="PS50076"/>
    </source>
</evidence>
<dbReference type="Gene3D" id="1.10.287.110">
    <property type="entry name" value="DnaJ domain"/>
    <property type="match status" value="1"/>
</dbReference>
<feature type="compositionally biased region" description="Polar residues" evidence="1">
    <location>
        <begin position="142"/>
        <end position="155"/>
    </location>
</feature>
<sequence>MTRAAALRHCYFSSTLGTCHPNRRLRCTRSFSSCPFQTLGLKNGNVHRHRSSPSPLKSPSVSYDEVRAAFRRLALLHHPDTAARDTSDASSETSYTRTASTEFARIREAFEAIVEGPGGVAVLRDNYNGTVAPQHSHESDNSDNAASHSHDQNTFFLHPSVNPQVLHEVVHVANTMNPGGLDRGGMWQYANMIRHMAEDQGKGLPPLRVAHGVDGDHKKTRRRRKR</sequence>
<dbReference type="Proteomes" id="UP001516023">
    <property type="component" value="Unassembled WGS sequence"/>
</dbReference>
<comment type="caution">
    <text evidence="3">The sequence shown here is derived from an EMBL/GenBank/DDBJ whole genome shotgun (WGS) entry which is preliminary data.</text>
</comment>
<dbReference type="EMBL" id="JABMIG020000010">
    <property type="protein sequence ID" value="KAL3804025.1"/>
    <property type="molecule type" value="Genomic_DNA"/>
</dbReference>
<gene>
    <name evidence="3" type="ORF">HJC23_006416</name>
</gene>
<dbReference type="InterPro" id="IPR001623">
    <property type="entry name" value="DnaJ_domain"/>
</dbReference>
<feature type="region of interest" description="Disordered" evidence="1">
    <location>
        <begin position="130"/>
        <end position="156"/>
    </location>
</feature>
<reference evidence="3 4" key="1">
    <citation type="journal article" date="2020" name="G3 (Bethesda)">
        <title>Improved Reference Genome for Cyclotella cryptica CCMP332, a Model for Cell Wall Morphogenesis, Salinity Adaptation, and Lipid Production in Diatoms (Bacillariophyta).</title>
        <authorList>
            <person name="Roberts W.R."/>
            <person name="Downey K.M."/>
            <person name="Ruck E.C."/>
            <person name="Traller J.C."/>
            <person name="Alverson A.J."/>
        </authorList>
    </citation>
    <scope>NUCLEOTIDE SEQUENCE [LARGE SCALE GENOMIC DNA]</scope>
    <source>
        <strain evidence="3 4">CCMP332</strain>
    </source>
</reference>
<dbReference type="AlphaFoldDB" id="A0ABD3QUF9"/>
<organism evidence="3 4">
    <name type="scientific">Cyclotella cryptica</name>
    <dbReference type="NCBI Taxonomy" id="29204"/>
    <lineage>
        <taxon>Eukaryota</taxon>
        <taxon>Sar</taxon>
        <taxon>Stramenopiles</taxon>
        <taxon>Ochrophyta</taxon>
        <taxon>Bacillariophyta</taxon>
        <taxon>Coscinodiscophyceae</taxon>
        <taxon>Thalassiosirophycidae</taxon>
        <taxon>Stephanodiscales</taxon>
        <taxon>Stephanodiscaceae</taxon>
        <taxon>Cyclotella</taxon>
    </lineage>
</organism>
<name>A0ABD3QUF9_9STRA</name>
<dbReference type="CDD" id="cd06257">
    <property type="entry name" value="DnaJ"/>
    <property type="match status" value="1"/>
</dbReference>
<protein>
    <recommendedName>
        <fullName evidence="2">J domain-containing protein</fullName>
    </recommendedName>
</protein>
<evidence type="ECO:0000256" key="1">
    <source>
        <dbReference type="SAM" id="MobiDB-lite"/>
    </source>
</evidence>
<evidence type="ECO:0000313" key="3">
    <source>
        <dbReference type="EMBL" id="KAL3804025.1"/>
    </source>
</evidence>
<dbReference type="PROSITE" id="PS50076">
    <property type="entry name" value="DNAJ_2"/>
    <property type="match status" value="1"/>
</dbReference>
<feature type="region of interest" description="Disordered" evidence="1">
    <location>
        <begin position="202"/>
        <end position="226"/>
    </location>
</feature>
<feature type="domain" description="J" evidence="2">
    <location>
        <begin position="34"/>
        <end position="131"/>
    </location>
</feature>
<dbReference type="SMART" id="SM00271">
    <property type="entry name" value="DnaJ"/>
    <property type="match status" value="1"/>
</dbReference>
<keyword evidence="4" id="KW-1185">Reference proteome</keyword>
<accession>A0ABD3QUF9</accession>